<protein>
    <recommendedName>
        <fullName evidence="5">RxLR effector protein</fullName>
    </recommendedName>
</protein>
<organism evidence="7 8">
    <name type="scientific">Phytophthora boehmeriae</name>
    <dbReference type="NCBI Taxonomy" id="109152"/>
    <lineage>
        <taxon>Eukaryota</taxon>
        <taxon>Sar</taxon>
        <taxon>Stramenopiles</taxon>
        <taxon>Oomycota</taxon>
        <taxon>Peronosporomycetes</taxon>
        <taxon>Peronosporales</taxon>
        <taxon>Peronosporaceae</taxon>
        <taxon>Phytophthora</taxon>
    </lineage>
</organism>
<dbReference type="GO" id="GO:0005576">
    <property type="term" value="C:extracellular region"/>
    <property type="evidence" value="ECO:0007669"/>
    <property type="project" value="UniProtKB-SubCell"/>
</dbReference>
<evidence type="ECO:0000256" key="5">
    <source>
        <dbReference type="RuleBase" id="RU367124"/>
    </source>
</evidence>
<dbReference type="InterPro" id="IPR031825">
    <property type="entry name" value="RXLR"/>
</dbReference>
<proteinExistence type="inferred from homology"/>
<keyword evidence="3 5" id="KW-0964">Secreted</keyword>
<keyword evidence="4 5" id="KW-0732">Signal</keyword>
<dbReference type="AlphaFoldDB" id="A0A8T1W6E8"/>
<evidence type="ECO:0000256" key="1">
    <source>
        <dbReference type="ARBA" id="ARBA00004613"/>
    </source>
</evidence>
<evidence type="ECO:0000256" key="6">
    <source>
        <dbReference type="SAM" id="MobiDB-lite"/>
    </source>
</evidence>
<comment type="subcellular location">
    <subcellularLocation>
        <location evidence="1 5">Secreted</location>
    </subcellularLocation>
</comment>
<evidence type="ECO:0000313" key="8">
    <source>
        <dbReference type="Proteomes" id="UP000693981"/>
    </source>
</evidence>
<evidence type="ECO:0000256" key="2">
    <source>
        <dbReference type="ARBA" id="ARBA00010400"/>
    </source>
</evidence>
<keyword evidence="8" id="KW-1185">Reference proteome</keyword>
<dbReference type="EMBL" id="JAGDFL010000426">
    <property type="protein sequence ID" value="KAG7388891.1"/>
    <property type="molecule type" value="Genomic_DNA"/>
</dbReference>
<name>A0A8T1W6E8_9STRA</name>
<accession>A0A8T1W6E8</accession>
<feature type="signal peptide" evidence="5">
    <location>
        <begin position="1"/>
        <end position="23"/>
    </location>
</feature>
<comment type="function">
    <text evidence="5">Effector that suppresses plant defense responses during pathogen infection.</text>
</comment>
<feature type="compositionally biased region" description="Acidic residues" evidence="6">
    <location>
        <begin position="62"/>
        <end position="78"/>
    </location>
</feature>
<comment type="similarity">
    <text evidence="2 5">Belongs to the RxLR effector family.</text>
</comment>
<gene>
    <name evidence="7" type="ORF">PHYBOEH_007668</name>
</gene>
<comment type="caution">
    <text evidence="7">The sequence shown here is derived from an EMBL/GenBank/DDBJ whole genome shotgun (WGS) entry which is preliminary data.</text>
</comment>
<sequence length="180" mass="19729">MRVINFLFLAATALVASSKVASASTESTQAKLSATPSLNVLQSIDAVHDSKRLLRTIKREEVDDDDDSDDDDELDSEEERMMKPSTASSYKFLAPEADVVAAALAREPTLLNRAEKKIETALGKIPGGKDNVIGWKTDKLSAQAVKESLLARGVSKDSDEWKSYLQYLAIELVTRFPPTK</sequence>
<feature type="region of interest" description="Disordered" evidence="6">
    <location>
        <begin position="61"/>
        <end position="87"/>
    </location>
</feature>
<feature type="chain" id="PRO_5035964511" description="RxLR effector protein" evidence="5">
    <location>
        <begin position="24"/>
        <end position="180"/>
    </location>
</feature>
<dbReference type="Proteomes" id="UP000693981">
    <property type="component" value="Unassembled WGS sequence"/>
</dbReference>
<evidence type="ECO:0000256" key="4">
    <source>
        <dbReference type="ARBA" id="ARBA00022729"/>
    </source>
</evidence>
<comment type="domain">
    <text evidence="5">The RxLR-dEER motif acts to carry the protein into the host cell cytoplasm through binding to cell surface phosphatidylinositol-3-phosphate.</text>
</comment>
<evidence type="ECO:0000256" key="3">
    <source>
        <dbReference type="ARBA" id="ARBA00022525"/>
    </source>
</evidence>
<reference evidence="7" key="1">
    <citation type="submission" date="2021-02" db="EMBL/GenBank/DDBJ databases">
        <authorList>
            <person name="Palmer J.M."/>
        </authorList>
    </citation>
    <scope>NUCLEOTIDE SEQUENCE</scope>
    <source>
        <strain evidence="7">SCRP23</strain>
    </source>
</reference>
<dbReference type="Pfam" id="PF16810">
    <property type="entry name" value="RXLR"/>
    <property type="match status" value="1"/>
</dbReference>
<evidence type="ECO:0000313" key="7">
    <source>
        <dbReference type="EMBL" id="KAG7388891.1"/>
    </source>
</evidence>